<dbReference type="EMBL" id="NMUH01002791">
    <property type="protein sequence ID" value="MQM02100.1"/>
    <property type="molecule type" value="Genomic_DNA"/>
</dbReference>
<dbReference type="Proteomes" id="UP000652761">
    <property type="component" value="Unassembled WGS sequence"/>
</dbReference>
<name>A0A843WGT4_COLES</name>
<evidence type="ECO:0000313" key="1">
    <source>
        <dbReference type="EMBL" id="MQM02100.1"/>
    </source>
</evidence>
<accession>A0A843WGT4</accession>
<gene>
    <name evidence="1" type="ORF">Taro_034862</name>
</gene>
<keyword evidence="2" id="KW-1185">Reference proteome</keyword>
<organism evidence="1 2">
    <name type="scientific">Colocasia esculenta</name>
    <name type="common">Wild taro</name>
    <name type="synonym">Arum esculentum</name>
    <dbReference type="NCBI Taxonomy" id="4460"/>
    <lineage>
        <taxon>Eukaryota</taxon>
        <taxon>Viridiplantae</taxon>
        <taxon>Streptophyta</taxon>
        <taxon>Embryophyta</taxon>
        <taxon>Tracheophyta</taxon>
        <taxon>Spermatophyta</taxon>
        <taxon>Magnoliopsida</taxon>
        <taxon>Liliopsida</taxon>
        <taxon>Araceae</taxon>
        <taxon>Aroideae</taxon>
        <taxon>Colocasieae</taxon>
        <taxon>Colocasia</taxon>
    </lineage>
</organism>
<evidence type="ECO:0000313" key="2">
    <source>
        <dbReference type="Proteomes" id="UP000652761"/>
    </source>
</evidence>
<protein>
    <submittedName>
        <fullName evidence="1">Uncharacterized protein</fullName>
    </submittedName>
</protein>
<proteinExistence type="predicted"/>
<reference evidence="1" key="1">
    <citation type="submission" date="2017-07" db="EMBL/GenBank/DDBJ databases">
        <title>Taro Niue Genome Assembly and Annotation.</title>
        <authorList>
            <person name="Atibalentja N."/>
            <person name="Keating K."/>
            <person name="Fields C.J."/>
        </authorList>
    </citation>
    <scope>NUCLEOTIDE SEQUENCE</scope>
    <source>
        <strain evidence="1">Niue_2</strain>
        <tissue evidence="1">Leaf</tissue>
    </source>
</reference>
<dbReference type="AlphaFoldDB" id="A0A843WGT4"/>
<sequence length="206" mass="22661">MVLSGDVSDPRWLSRDQNFPPSIILFSRAIPRHLQRRRRVPAPAASAPAALYVARPEGPAARYWIRFHVHHSVFSQGEPEYDASPECFALEDLWLHAGSSLEGSSKILARAVRNGACSAFCHPEHKITKHNTQNAIDLVKCEQRSCSGSSTSSRGDVSPCQGAASVCRMTMGHDGPRGLRWLEMATTLAPHALELAWELGRLRAEA</sequence>
<comment type="caution">
    <text evidence="1">The sequence shown here is derived from an EMBL/GenBank/DDBJ whole genome shotgun (WGS) entry which is preliminary data.</text>
</comment>